<dbReference type="GO" id="GO:0016020">
    <property type="term" value="C:membrane"/>
    <property type="evidence" value="ECO:0007669"/>
    <property type="project" value="UniProtKB-SubCell"/>
</dbReference>
<dbReference type="OrthoDB" id="5326257at2"/>
<reference evidence="7 8" key="1">
    <citation type="submission" date="2018-05" db="EMBL/GenBank/DDBJ databases">
        <title>Novel Campyloabacter and Helicobacter Species and Strains.</title>
        <authorList>
            <person name="Mannion A.J."/>
            <person name="Shen Z."/>
            <person name="Fox J.G."/>
        </authorList>
    </citation>
    <scope>NUCLEOTIDE SEQUENCE [LARGE SCALE GENOMIC DNA]</scope>
    <source>
        <strain evidence="8">MIT17-670</strain>
    </source>
</reference>
<comment type="subcellular location">
    <subcellularLocation>
        <location evidence="1">Membrane</location>
        <topology evidence="1">Multi-pass membrane protein</topology>
    </subcellularLocation>
</comment>
<keyword evidence="8" id="KW-1185">Reference proteome</keyword>
<proteinExistence type="predicted"/>
<accession>A0A4V6YB28</accession>
<keyword evidence="3 5" id="KW-1133">Transmembrane helix</keyword>
<evidence type="ECO:0000259" key="6">
    <source>
        <dbReference type="Pfam" id="PF05154"/>
    </source>
</evidence>
<evidence type="ECO:0000313" key="7">
    <source>
        <dbReference type="EMBL" id="TKX30762.1"/>
    </source>
</evidence>
<feature type="domain" description="TM2" evidence="6">
    <location>
        <begin position="43"/>
        <end position="88"/>
    </location>
</feature>
<evidence type="ECO:0000256" key="4">
    <source>
        <dbReference type="ARBA" id="ARBA00023136"/>
    </source>
</evidence>
<evidence type="ECO:0000256" key="5">
    <source>
        <dbReference type="SAM" id="Phobius"/>
    </source>
</evidence>
<feature type="transmembrane region" description="Helical" evidence="5">
    <location>
        <begin position="46"/>
        <end position="64"/>
    </location>
</feature>
<name>A0A4V6YB28_9BACT</name>
<keyword evidence="4 5" id="KW-0472">Membrane</keyword>
<organism evidence="7 8">
    <name type="scientific">Campylobacter aviculae</name>
    <dbReference type="NCBI Taxonomy" id="2510190"/>
    <lineage>
        <taxon>Bacteria</taxon>
        <taxon>Pseudomonadati</taxon>
        <taxon>Campylobacterota</taxon>
        <taxon>Epsilonproteobacteria</taxon>
        <taxon>Campylobacterales</taxon>
        <taxon>Campylobacteraceae</taxon>
        <taxon>Campylobacter</taxon>
    </lineage>
</organism>
<feature type="transmembrane region" description="Helical" evidence="5">
    <location>
        <begin position="76"/>
        <end position="100"/>
    </location>
</feature>
<dbReference type="RefSeq" id="WP_137622809.1">
    <property type="nucleotide sequence ID" value="NZ_NXMA01000014.1"/>
</dbReference>
<dbReference type="InterPro" id="IPR007829">
    <property type="entry name" value="TM2"/>
</dbReference>
<dbReference type="Proteomes" id="UP000310353">
    <property type="component" value="Unassembled WGS sequence"/>
</dbReference>
<gene>
    <name evidence="7" type="ORF">CQA76_07650</name>
</gene>
<evidence type="ECO:0000256" key="1">
    <source>
        <dbReference type="ARBA" id="ARBA00004141"/>
    </source>
</evidence>
<evidence type="ECO:0000313" key="8">
    <source>
        <dbReference type="Proteomes" id="UP000310353"/>
    </source>
</evidence>
<dbReference type="EMBL" id="NXMA01000014">
    <property type="protein sequence ID" value="TKX30762.1"/>
    <property type="molecule type" value="Genomic_DNA"/>
</dbReference>
<sequence length="125" mass="13998">MESNSILMAISDKIPSEGLPLLQDKLKNASEEKINSLATLPLKNHILGLVLGLFFGYFGVDRFYKGDKNLGIAKLAVFILGVIGSFFVIGSLFLIVLWVWCIADYFLVWKGIKKDNFDKILKTLD</sequence>
<evidence type="ECO:0000256" key="2">
    <source>
        <dbReference type="ARBA" id="ARBA00022692"/>
    </source>
</evidence>
<dbReference type="Pfam" id="PF05154">
    <property type="entry name" value="TM2"/>
    <property type="match status" value="1"/>
</dbReference>
<evidence type="ECO:0000256" key="3">
    <source>
        <dbReference type="ARBA" id="ARBA00022989"/>
    </source>
</evidence>
<dbReference type="AlphaFoldDB" id="A0A4V6YB28"/>
<protein>
    <submittedName>
        <fullName evidence="7">TM2 domain-containing protein</fullName>
    </submittedName>
</protein>
<comment type="caution">
    <text evidence="7">The sequence shown here is derived from an EMBL/GenBank/DDBJ whole genome shotgun (WGS) entry which is preliminary data.</text>
</comment>
<keyword evidence="2 5" id="KW-0812">Transmembrane</keyword>